<dbReference type="EMBL" id="JTHP01000001">
    <property type="protein sequence ID" value="KJD47603.1"/>
    <property type="molecule type" value="Genomic_DNA"/>
</dbReference>
<evidence type="ECO:0000313" key="2">
    <source>
        <dbReference type="Proteomes" id="UP000032534"/>
    </source>
</evidence>
<gene>
    <name evidence="1" type="ORF">QD47_01220</name>
</gene>
<sequence length="99" mass="11681">MEFITSQLLFWYPHRGFFIILNEDFAKIQLATFNEQYIDRNGPVRLYIALGSDRNRILQNPEINIFVITKTSVDAFPTKKDKDPVGPYLYFTLYRKDIG</sequence>
<dbReference type="Proteomes" id="UP000032534">
    <property type="component" value="Unassembled WGS sequence"/>
</dbReference>
<name>A0A0D7X9A2_9BACL</name>
<evidence type="ECO:0000313" key="1">
    <source>
        <dbReference type="EMBL" id="KJD47603.1"/>
    </source>
</evidence>
<dbReference type="AlphaFoldDB" id="A0A0D7X9A2"/>
<protein>
    <submittedName>
        <fullName evidence="1">Uncharacterized protein</fullName>
    </submittedName>
</protein>
<keyword evidence="2" id="KW-1185">Reference proteome</keyword>
<dbReference type="PATRIC" id="fig|159743.3.peg.278"/>
<reference evidence="1 2" key="1">
    <citation type="submission" date="2014-11" db="EMBL/GenBank/DDBJ databases">
        <title>Draft Genome Sequences of Paenibacillus polymyxa NRRL B-30509 and Paenibacillus terrae NRRL B-30644, Strains from a Poultry Environment that Produce Tridecaptin A and Paenicidins.</title>
        <authorList>
            <person name="van Belkum M.J."/>
            <person name="Lohans C.T."/>
            <person name="Vederas J.C."/>
        </authorList>
    </citation>
    <scope>NUCLEOTIDE SEQUENCE [LARGE SCALE GENOMIC DNA]</scope>
    <source>
        <strain evidence="1 2">NRRL B-30644</strain>
    </source>
</reference>
<organism evidence="1 2">
    <name type="scientific">Paenibacillus terrae</name>
    <dbReference type="NCBI Taxonomy" id="159743"/>
    <lineage>
        <taxon>Bacteria</taxon>
        <taxon>Bacillati</taxon>
        <taxon>Bacillota</taxon>
        <taxon>Bacilli</taxon>
        <taxon>Bacillales</taxon>
        <taxon>Paenibacillaceae</taxon>
        <taxon>Paenibacillus</taxon>
    </lineage>
</organism>
<accession>A0A0D7X9A2</accession>
<proteinExistence type="predicted"/>
<comment type="caution">
    <text evidence="1">The sequence shown here is derived from an EMBL/GenBank/DDBJ whole genome shotgun (WGS) entry which is preliminary data.</text>
</comment>